<name>A0A2S6ZKE2_9XANT</name>
<evidence type="ECO:0000313" key="5">
    <source>
        <dbReference type="Proteomes" id="UP000239898"/>
    </source>
</evidence>
<dbReference type="OrthoDB" id="9801609at2"/>
<reference evidence="4 5" key="1">
    <citation type="submission" date="2016-08" db="EMBL/GenBank/DDBJ databases">
        <title>Evolution of the type three secretion system and type three effector repertoires in Xanthomonas.</title>
        <authorList>
            <person name="Merda D."/>
            <person name="Briand M."/>
            <person name="Bosis E."/>
            <person name="Rousseau C."/>
            <person name="Portier P."/>
            <person name="Jacques M.-A."/>
            <person name="Fischer-Le Saux M."/>
        </authorList>
    </citation>
    <scope>NUCLEOTIDE SEQUENCE [LARGE SCALE GENOMIC DNA]</scope>
    <source>
        <strain evidence="4 5">CFBP 4691</strain>
    </source>
</reference>
<dbReference type="PANTHER" id="PTHR46401">
    <property type="entry name" value="GLYCOSYLTRANSFERASE WBBK-RELATED"/>
    <property type="match status" value="1"/>
</dbReference>
<dbReference type="CDD" id="cd03809">
    <property type="entry name" value="GT4_MtfB-like"/>
    <property type="match status" value="1"/>
</dbReference>
<dbReference type="InterPro" id="IPR028098">
    <property type="entry name" value="Glyco_trans_4-like_N"/>
</dbReference>
<evidence type="ECO:0000256" key="1">
    <source>
        <dbReference type="ARBA" id="ARBA00022679"/>
    </source>
</evidence>
<dbReference type="EMBL" id="MIGX01000007">
    <property type="protein sequence ID" value="PPT92666.1"/>
    <property type="molecule type" value="Genomic_DNA"/>
</dbReference>
<feature type="domain" description="Glycosyltransferase subfamily 4-like N-terminal" evidence="3">
    <location>
        <begin position="16"/>
        <end position="174"/>
    </location>
</feature>
<sequence>MRIILATESIRHPLTGVGRYTQELARQLAALPQITSLRFLHGARLCERLPDPVAAPAVVPWLRDRLSRVHAAADAYRHLHNLARARALRGEGAALLHGCNYYLPAFDGPSVATFHDISIYRWAECHRADRVRYMRKELALSLRRARLILTVSEFSRREIADRFDWPLARIRAVPLAASAAFRPHAAAELAAPLHALGLHHDGYGLFLGTIEPRKNLETLLRAYAELPMALRARWPLAVAGHPGWHSAGLHARMRRAEQAGWLRYLGYVEEARLPALVAGARLFAFPSLYEGFGLPVLEAMASGTPVLCSDAAALPEVAGAAAALFAPRDVDALAALLARGLEDAPWRAALAAAGRRRAAQFGWRRCAELTADAYRDAWSA</sequence>
<dbReference type="SUPFAM" id="SSF53756">
    <property type="entry name" value="UDP-Glycosyltransferase/glycogen phosphorylase"/>
    <property type="match status" value="1"/>
</dbReference>
<gene>
    <name evidence="4" type="ORF">XthCFBP4691_03240</name>
</gene>
<dbReference type="GO" id="GO:0016757">
    <property type="term" value="F:glycosyltransferase activity"/>
    <property type="evidence" value="ECO:0007669"/>
    <property type="project" value="UniProtKB-KW"/>
</dbReference>
<evidence type="ECO:0000313" key="4">
    <source>
        <dbReference type="EMBL" id="PPT92666.1"/>
    </source>
</evidence>
<dbReference type="Pfam" id="PF13439">
    <property type="entry name" value="Glyco_transf_4"/>
    <property type="match status" value="1"/>
</dbReference>
<accession>A0A2S6ZKE2</accession>
<evidence type="ECO:0000259" key="3">
    <source>
        <dbReference type="Pfam" id="PF13439"/>
    </source>
</evidence>
<feature type="domain" description="Glycosyl transferase family 1" evidence="2">
    <location>
        <begin position="205"/>
        <end position="356"/>
    </location>
</feature>
<keyword evidence="5" id="KW-1185">Reference proteome</keyword>
<dbReference type="Pfam" id="PF00534">
    <property type="entry name" value="Glycos_transf_1"/>
    <property type="match status" value="1"/>
</dbReference>
<comment type="caution">
    <text evidence="4">The sequence shown here is derived from an EMBL/GenBank/DDBJ whole genome shotgun (WGS) entry which is preliminary data.</text>
</comment>
<proteinExistence type="predicted"/>
<keyword evidence="4" id="KW-0328">Glycosyltransferase</keyword>
<dbReference type="AlphaFoldDB" id="A0A2S6ZKE2"/>
<dbReference type="GO" id="GO:0009103">
    <property type="term" value="P:lipopolysaccharide biosynthetic process"/>
    <property type="evidence" value="ECO:0007669"/>
    <property type="project" value="TreeGrafter"/>
</dbReference>
<dbReference type="Gene3D" id="3.40.50.2000">
    <property type="entry name" value="Glycogen Phosphorylase B"/>
    <property type="match status" value="2"/>
</dbReference>
<dbReference type="Proteomes" id="UP000239898">
    <property type="component" value="Unassembled WGS sequence"/>
</dbReference>
<evidence type="ECO:0000259" key="2">
    <source>
        <dbReference type="Pfam" id="PF00534"/>
    </source>
</evidence>
<keyword evidence="1 4" id="KW-0808">Transferase</keyword>
<protein>
    <submittedName>
        <fullName evidence="4">Mannosyltransferase</fullName>
    </submittedName>
</protein>
<dbReference type="RefSeq" id="WP_128419101.1">
    <property type="nucleotide sequence ID" value="NZ_CP049017.1"/>
</dbReference>
<dbReference type="PANTHER" id="PTHR46401:SF2">
    <property type="entry name" value="GLYCOSYLTRANSFERASE WBBK-RELATED"/>
    <property type="match status" value="1"/>
</dbReference>
<dbReference type="InterPro" id="IPR001296">
    <property type="entry name" value="Glyco_trans_1"/>
</dbReference>
<organism evidence="4 5">
    <name type="scientific">Xanthomonas theicola</name>
    <dbReference type="NCBI Taxonomy" id="56464"/>
    <lineage>
        <taxon>Bacteria</taxon>
        <taxon>Pseudomonadati</taxon>
        <taxon>Pseudomonadota</taxon>
        <taxon>Gammaproteobacteria</taxon>
        <taxon>Lysobacterales</taxon>
        <taxon>Lysobacteraceae</taxon>
        <taxon>Xanthomonas</taxon>
    </lineage>
</organism>